<reference evidence="1 2" key="1">
    <citation type="submission" date="2016-11" db="EMBL/GenBank/DDBJ databases">
        <title>Genome sequences of unsequenced Mycobacteria.</title>
        <authorList>
            <person name="Greninger A.L."/>
            <person name="Fang F."/>
            <person name="Jerome K.R."/>
        </authorList>
    </citation>
    <scope>NUCLEOTIDE SEQUENCE [LARGE SCALE GENOMIC DNA]</scope>
    <source>
        <strain evidence="1 2">M11</strain>
    </source>
</reference>
<name>A0A1Q4I169_9MYCO</name>
<evidence type="ECO:0008006" key="3">
    <source>
        <dbReference type="Google" id="ProtNLM"/>
    </source>
</evidence>
<dbReference type="RefSeq" id="WP_073871506.1">
    <property type="nucleotide sequence ID" value="NZ_MPNT01000002.1"/>
</dbReference>
<organism evidence="1 2">
    <name type="scientific">Mycobacterium paraffinicum</name>
    <dbReference type="NCBI Taxonomy" id="53378"/>
    <lineage>
        <taxon>Bacteria</taxon>
        <taxon>Bacillati</taxon>
        <taxon>Actinomycetota</taxon>
        <taxon>Actinomycetes</taxon>
        <taxon>Mycobacteriales</taxon>
        <taxon>Mycobacteriaceae</taxon>
        <taxon>Mycobacterium</taxon>
    </lineage>
</organism>
<accession>A0A1Q4I169</accession>
<evidence type="ECO:0000313" key="2">
    <source>
        <dbReference type="Proteomes" id="UP000186438"/>
    </source>
</evidence>
<dbReference type="CDD" id="cd06223">
    <property type="entry name" value="PRTases_typeI"/>
    <property type="match status" value="1"/>
</dbReference>
<protein>
    <recommendedName>
        <fullName evidence="3">Phosphoribosyltransferase</fullName>
    </recommendedName>
</protein>
<dbReference type="Gene3D" id="3.40.50.2020">
    <property type="match status" value="1"/>
</dbReference>
<dbReference type="STRING" id="53378.BRW65_03960"/>
<dbReference type="InterPro" id="IPR000836">
    <property type="entry name" value="PRTase_dom"/>
</dbReference>
<evidence type="ECO:0000313" key="1">
    <source>
        <dbReference type="EMBL" id="OJZ75699.1"/>
    </source>
</evidence>
<dbReference type="Proteomes" id="UP000186438">
    <property type="component" value="Unassembled WGS sequence"/>
</dbReference>
<dbReference type="EMBL" id="MPNT01000002">
    <property type="protein sequence ID" value="OJZ75699.1"/>
    <property type="molecule type" value="Genomic_DNA"/>
</dbReference>
<dbReference type="AlphaFoldDB" id="A0A1Q4I169"/>
<gene>
    <name evidence="1" type="ORF">BRW65_03960</name>
</gene>
<proteinExistence type="predicted"/>
<dbReference type="SUPFAM" id="SSF53271">
    <property type="entry name" value="PRTase-like"/>
    <property type="match status" value="1"/>
</dbReference>
<sequence length="255" mass="28352">MSDDKVDRVAEIRRALAVSAGGYLRNPIREQSATCRTCTTPVNGYDRCYPCNQLHTTFGIADLVVPLTYGIEGEQSHFLVRHYKDDQDAAVRQRLTVVMNRLLFLGIVMHEPCIERKIGQPVDRRLAVPSLSGRSGVHPFIEMTTNMHATGPSPLLVPAPGASSARIVSASQFNLAPETDLTGEHVLILDDTWTRGSRTQSAALALRRYGAKYVSVMVVSRYLKPSYDENAKFIKERLRRDYDPYICPVTGGDCP</sequence>
<dbReference type="OrthoDB" id="3403421at2"/>
<keyword evidence="2" id="KW-1185">Reference proteome</keyword>
<dbReference type="InterPro" id="IPR029057">
    <property type="entry name" value="PRTase-like"/>
</dbReference>
<comment type="caution">
    <text evidence="1">The sequence shown here is derived from an EMBL/GenBank/DDBJ whole genome shotgun (WGS) entry which is preliminary data.</text>
</comment>